<dbReference type="PANTHER" id="PTHR23517">
    <property type="entry name" value="RESISTANCE PROTEIN MDTM, PUTATIVE-RELATED-RELATED"/>
    <property type="match status" value="1"/>
</dbReference>
<dbReference type="Pfam" id="PF07690">
    <property type="entry name" value="MFS_1"/>
    <property type="match status" value="2"/>
</dbReference>
<keyword evidence="2" id="KW-0813">Transport</keyword>
<feature type="transmembrane region" description="Helical" evidence="8">
    <location>
        <begin position="215"/>
        <end position="236"/>
    </location>
</feature>
<feature type="compositionally biased region" description="Polar residues" evidence="7">
    <location>
        <begin position="462"/>
        <end position="476"/>
    </location>
</feature>
<name>A0ABP4G6X8_9PSEU</name>
<evidence type="ECO:0000313" key="9">
    <source>
        <dbReference type="EMBL" id="GAA1216077.1"/>
    </source>
</evidence>
<evidence type="ECO:0008006" key="11">
    <source>
        <dbReference type="Google" id="ProtNLM"/>
    </source>
</evidence>
<evidence type="ECO:0000256" key="8">
    <source>
        <dbReference type="SAM" id="Phobius"/>
    </source>
</evidence>
<evidence type="ECO:0000256" key="3">
    <source>
        <dbReference type="ARBA" id="ARBA00022475"/>
    </source>
</evidence>
<dbReference type="InterPro" id="IPR050171">
    <property type="entry name" value="MFS_Transporters"/>
</dbReference>
<feature type="transmembrane region" description="Helical" evidence="8">
    <location>
        <begin position="145"/>
        <end position="167"/>
    </location>
</feature>
<feature type="compositionally biased region" description="Low complexity" evidence="7">
    <location>
        <begin position="395"/>
        <end position="411"/>
    </location>
</feature>
<dbReference type="SUPFAM" id="SSF103473">
    <property type="entry name" value="MFS general substrate transporter"/>
    <property type="match status" value="1"/>
</dbReference>
<dbReference type="InterPro" id="IPR036259">
    <property type="entry name" value="MFS_trans_sf"/>
</dbReference>
<dbReference type="InterPro" id="IPR011701">
    <property type="entry name" value="MFS"/>
</dbReference>
<feature type="transmembrane region" description="Helical" evidence="8">
    <location>
        <begin position="494"/>
        <end position="516"/>
    </location>
</feature>
<sequence>MTQRAASQRDEGRRQPTRDRRSARGNELAAGLARGPVEVLDFVLPLWAGSVLGLSPSAIGVLTATETLVSLLARPVAGALADRADRGRVAAAGALLYALSFAGYAVAGGQTMAMAAAVVGGIGGALFWVALRARVAEGLTDDSGAFAKLFAAEGTGTWIAFVVALTAVSQIDYAGVFWLGAAASAGAAVVLAGGGPSRGSAREPVPAFRALGRRLWPLLGVVALTALAETGVALLLMLHLQRGHDLDIGAIAAVFLPGFIVYSTIPEYLHGVVTRLGRTTVVSVALGCSAVFAGTLAFAPNPWVIAGAWILAAAAFAAAIPVEQAAVAEAAGVSLGRGMAVYESAVLLGATAGAASAGALYEIDGGWQLACGFAAGVLAVAAVLMRIALRKVGVTDRPAPTPGTADPATTPEQGATEDSQSAAGADTAASTPAGSTTAAAAASTSAVLPQQPRDPDEGTESGAESGTVPHSETETVMTDAETTRNREKASPLQAWGVHAAVYVVAQIALGIAGYSWPVETVLGWPHEAEYFWNSSGHWLLNAGRIWTFIFVLDTVWSVGRALLSRRSR</sequence>
<feature type="transmembrane region" description="Helical" evidence="8">
    <location>
        <begin position="173"/>
        <end position="194"/>
    </location>
</feature>
<feature type="transmembrane region" description="Helical" evidence="8">
    <location>
        <begin position="305"/>
        <end position="328"/>
    </location>
</feature>
<evidence type="ECO:0000256" key="5">
    <source>
        <dbReference type="ARBA" id="ARBA00022989"/>
    </source>
</evidence>
<evidence type="ECO:0000256" key="7">
    <source>
        <dbReference type="SAM" id="MobiDB-lite"/>
    </source>
</evidence>
<feature type="transmembrane region" description="Helical" evidence="8">
    <location>
        <begin position="113"/>
        <end position="133"/>
    </location>
</feature>
<feature type="region of interest" description="Disordered" evidence="7">
    <location>
        <begin position="395"/>
        <end position="487"/>
    </location>
</feature>
<feature type="transmembrane region" description="Helical" evidence="8">
    <location>
        <begin position="367"/>
        <end position="389"/>
    </location>
</feature>
<comment type="subcellular location">
    <subcellularLocation>
        <location evidence="1">Cell membrane</location>
        <topology evidence="1">Multi-pass membrane protein</topology>
    </subcellularLocation>
</comment>
<feature type="transmembrane region" description="Helical" evidence="8">
    <location>
        <begin position="340"/>
        <end position="361"/>
    </location>
</feature>
<feature type="region of interest" description="Disordered" evidence="7">
    <location>
        <begin position="1"/>
        <end position="27"/>
    </location>
</feature>
<feature type="transmembrane region" description="Helical" evidence="8">
    <location>
        <begin position="248"/>
        <end position="269"/>
    </location>
</feature>
<gene>
    <name evidence="9" type="ORF">GCM10009675_42850</name>
</gene>
<dbReference type="RefSeq" id="WP_253855713.1">
    <property type="nucleotide sequence ID" value="NZ_BAAALM010000016.1"/>
</dbReference>
<feature type="compositionally biased region" description="Basic and acidic residues" evidence="7">
    <location>
        <begin position="7"/>
        <end position="24"/>
    </location>
</feature>
<keyword evidence="3" id="KW-1003">Cell membrane</keyword>
<evidence type="ECO:0000256" key="4">
    <source>
        <dbReference type="ARBA" id="ARBA00022692"/>
    </source>
</evidence>
<comment type="caution">
    <text evidence="9">The sequence shown here is derived from an EMBL/GenBank/DDBJ whole genome shotgun (WGS) entry which is preliminary data.</text>
</comment>
<dbReference type="Gene3D" id="1.20.1250.20">
    <property type="entry name" value="MFS general substrate transporter like domains"/>
    <property type="match status" value="2"/>
</dbReference>
<protein>
    <recommendedName>
        <fullName evidence="11">Major Facilitator Superfamily protein</fullName>
    </recommendedName>
</protein>
<dbReference type="EMBL" id="BAAALM010000016">
    <property type="protein sequence ID" value="GAA1216077.1"/>
    <property type="molecule type" value="Genomic_DNA"/>
</dbReference>
<dbReference type="Proteomes" id="UP001500467">
    <property type="component" value="Unassembled WGS sequence"/>
</dbReference>
<feature type="transmembrane region" description="Helical" evidence="8">
    <location>
        <begin position="281"/>
        <end position="299"/>
    </location>
</feature>
<accession>A0ABP4G6X8</accession>
<evidence type="ECO:0000256" key="2">
    <source>
        <dbReference type="ARBA" id="ARBA00022448"/>
    </source>
</evidence>
<evidence type="ECO:0000313" key="10">
    <source>
        <dbReference type="Proteomes" id="UP001500467"/>
    </source>
</evidence>
<feature type="compositionally biased region" description="Low complexity" evidence="7">
    <location>
        <begin position="421"/>
        <end position="446"/>
    </location>
</feature>
<reference evidence="10" key="1">
    <citation type="journal article" date="2019" name="Int. J. Syst. Evol. Microbiol.">
        <title>The Global Catalogue of Microorganisms (GCM) 10K type strain sequencing project: providing services to taxonomists for standard genome sequencing and annotation.</title>
        <authorList>
            <consortium name="The Broad Institute Genomics Platform"/>
            <consortium name="The Broad Institute Genome Sequencing Center for Infectious Disease"/>
            <person name="Wu L."/>
            <person name="Ma J."/>
        </authorList>
    </citation>
    <scope>NUCLEOTIDE SEQUENCE [LARGE SCALE GENOMIC DNA]</scope>
    <source>
        <strain evidence="10">JCM 13022</strain>
    </source>
</reference>
<feature type="transmembrane region" description="Helical" evidence="8">
    <location>
        <begin position="89"/>
        <end position="107"/>
    </location>
</feature>
<keyword evidence="4 8" id="KW-0812">Transmembrane</keyword>
<keyword evidence="5 8" id="KW-1133">Transmembrane helix</keyword>
<organism evidence="9 10">
    <name type="scientific">Prauserella alba</name>
    <dbReference type="NCBI Taxonomy" id="176898"/>
    <lineage>
        <taxon>Bacteria</taxon>
        <taxon>Bacillati</taxon>
        <taxon>Actinomycetota</taxon>
        <taxon>Actinomycetes</taxon>
        <taxon>Pseudonocardiales</taxon>
        <taxon>Pseudonocardiaceae</taxon>
        <taxon>Prauserella</taxon>
    </lineage>
</organism>
<keyword evidence="6 8" id="KW-0472">Membrane</keyword>
<evidence type="ECO:0000256" key="1">
    <source>
        <dbReference type="ARBA" id="ARBA00004651"/>
    </source>
</evidence>
<evidence type="ECO:0000256" key="6">
    <source>
        <dbReference type="ARBA" id="ARBA00023136"/>
    </source>
</evidence>
<feature type="transmembrane region" description="Helical" evidence="8">
    <location>
        <begin position="545"/>
        <end position="563"/>
    </location>
</feature>
<keyword evidence="10" id="KW-1185">Reference proteome</keyword>
<proteinExistence type="predicted"/>